<dbReference type="RefSeq" id="WP_012000281.1">
    <property type="nucleotide sequence ID" value="NC_009785.1"/>
</dbReference>
<proteinExistence type="predicted"/>
<evidence type="ECO:0000313" key="3">
    <source>
        <dbReference type="EMBL" id="ABV10753.1"/>
    </source>
</evidence>
<gene>
    <name evidence="3" type="ordered locus">SGO_0825</name>
</gene>
<keyword evidence="4" id="KW-1185">Reference proteome</keyword>
<evidence type="ECO:0000313" key="4">
    <source>
        <dbReference type="Proteomes" id="UP000001131"/>
    </source>
</evidence>
<dbReference type="STRING" id="467705.SGO_0825"/>
<dbReference type="EMBL" id="CP000725">
    <property type="protein sequence ID" value="ABV10753.1"/>
    <property type="molecule type" value="Genomic_DNA"/>
</dbReference>
<protein>
    <submittedName>
        <fullName evidence="3">Lipoprotein, putative</fullName>
    </submittedName>
</protein>
<feature type="compositionally biased region" description="Basic and acidic residues" evidence="1">
    <location>
        <begin position="41"/>
        <end position="62"/>
    </location>
</feature>
<name>A8AWG4_STRGC</name>
<dbReference type="Proteomes" id="UP000001131">
    <property type="component" value="Chromosome"/>
</dbReference>
<feature type="signal peptide" evidence="2">
    <location>
        <begin position="1"/>
        <end position="22"/>
    </location>
</feature>
<accession>A8AWG4</accession>
<organism evidence="3 4">
    <name type="scientific">Streptococcus gordonii (strain Challis / ATCC 35105 / BCRC 15272 / CH1 / DL1 / V288)</name>
    <dbReference type="NCBI Taxonomy" id="467705"/>
    <lineage>
        <taxon>Bacteria</taxon>
        <taxon>Bacillati</taxon>
        <taxon>Bacillota</taxon>
        <taxon>Bacilli</taxon>
        <taxon>Lactobacillales</taxon>
        <taxon>Streptococcaceae</taxon>
        <taxon>Streptococcus</taxon>
    </lineage>
</organism>
<feature type="compositionally biased region" description="Low complexity" evidence="1">
    <location>
        <begin position="24"/>
        <end position="40"/>
    </location>
</feature>
<keyword evidence="2" id="KW-0732">Signal</keyword>
<dbReference type="PROSITE" id="PS51257">
    <property type="entry name" value="PROKAR_LIPOPROTEIN"/>
    <property type="match status" value="1"/>
</dbReference>
<dbReference type="KEGG" id="sgo:SGO_0825"/>
<feature type="region of interest" description="Disordered" evidence="1">
    <location>
        <begin position="24"/>
        <end position="62"/>
    </location>
</feature>
<evidence type="ECO:0000256" key="1">
    <source>
        <dbReference type="SAM" id="MobiDB-lite"/>
    </source>
</evidence>
<feature type="chain" id="PRO_5002719186" evidence="2">
    <location>
        <begin position="23"/>
        <end position="211"/>
    </location>
</feature>
<dbReference type="HOGENOM" id="CLU_112056_0_0_9"/>
<dbReference type="AlphaFoldDB" id="A8AWG4"/>
<sequence>MKRSYLLGAVLVLTSLTLMSCAKSGQKGEQTSSSTSSSVQVKKDSSDSSSKESKSKANQERKRVGSPEFGYIDIPSKWVKFVDVDVDGLIQYTDGSAYNIVTMNAISKEEAEVGEGETFNAETIAQRVAYNWSQKDNLEKMWGTKNTVSGQEAFQLNIILKSGQLANTLVFQKDDKVYILSIEGDKETINDFLENMKDTWSLDEKNSNAKI</sequence>
<evidence type="ECO:0000256" key="2">
    <source>
        <dbReference type="SAM" id="SignalP"/>
    </source>
</evidence>
<reference evidence="3 4" key="1">
    <citation type="journal article" date="2007" name="J. Bacteriol.">
        <title>Genome-wide transcriptional changes in Streptococcus gordonii in response to competence signaling peptide.</title>
        <authorList>
            <person name="Vickerman M.M."/>
            <person name="Iobst S."/>
            <person name="Jesionowski A.M."/>
            <person name="Gill S.R."/>
        </authorList>
    </citation>
    <scope>NUCLEOTIDE SEQUENCE [LARGE SCALE GENOMIC DNA]</scope>
    <source>
        <strain evidence="4">Challis / ATCC 35105 / BCRC 15272 / CH1 / DL1 / V288</strain>
    </source>
</reference>
<keyword evidence="3" id="KW-0449">Lipoprotein</keyword>
<dbReference type="eggNOG" id="ENOG5033DF6">
    <property type="taxonomic scope" value="Bacteria"/>
</dbReference>